<keyword evidence="2" id="KW-1185">Reference proteome</keyword>
<comment type="caution">
    <text evidence="1">The sequence shown here is derived from an EMBL/GenBank/DDBJ whole genome shotgun (WGS) entry which is preliminary data.</text>
</comment>
<dbReference type="EMBL" id="JANJQO010000293">
    <property type="protein sequence ID" value="KAJ2979332.1"/>
    <property type="molecule type" value="Genomic_DNA"/>
</dbReference>
<accession>A0ACC1NJ73</accession>
<protein>
    <submittedName>
        <fullName evidence="1">Uncharacterized protein</fullName>
    </submittedName>
</protein>
<evidence type="ECO:0000313" key="1">
    <source>
        <dbReference type="EMBL" id="KAJ2979332.1"/>
    </source>
</evidence>
<sequence length="134" mass="15943">MPAHMSRRRIVELHRQSRLRERLQGEIDEVKKYIQEADHDLQHHYQQVTRVQANDEINVLKQQQEMVSLQYTISQLQGQKVTLQHRLNIAMQDLATFHDAMVEVEVEEEEEKKSCREVLMKHGNGFSFFYLVTP</sequence>
<gene>
    <name evidence="1" type="ORF">NQ176_g3324</name>
</gene>
<proteinExistence type="predicted"/>
<organism evidence="1 2">
    <name type="scientific">Zarea fungicola</name>
    <dbReference type="NCBI Taxonomy" id="93591"/>
    <lineage>
        <taxon>Eukaryota</taxon>
        <taxon>Fungi</taxon>
        <taxon>Dikarya</taxon>
        <taxon>Ascomycota</taxon>
        <taxon>Pezizomycotina</taxon>
        <taxon>Sordariomycetes</taxon>
        <taxon>Hypocreomycetidae</taxon>
        <taxon>Hypocreales</taxon>
        <taxon>Cordycipitaceae</taxon>
        <taxon>Zarea</taxon>
    </lineage>
</organism>
<evidence type="ECO:0000313" key="2">
    <source>
        <dbReference type="Proteomes" id="UP001143910"/>
    </source>
</evidence>
<reference evidence="1" key="1">
    <citation type="submission" date="2022-08" db="EMBL/GenBank/DDBJ databases">
        <title>Genome Sequence of Lecanicillium fungicola.</title>
        <authorList>
            <person name="Buettner E."/>
        </authorList>
    </citation>
    <scope>NUCLEOTIDE SEQUENCE</scope>
    <source>
        <strain evidence="1">Babe33</strain>
    </source>
</reference>
<dbReference type="Proteomes" id="UP001143910">
    <property type="component" value="Unassembled WGS sequence"/>
</dbReference>
<name>A0ACC1NJ73_9HYPO</name>